<evidence type="ECO:0000256" key="5">
    <source>
        <dbReference type="SAM" id="Phobius"/>
    </source>
</evidence>
<dbReference type="InterPro" id="IPR007318">
    <property type="entry name" value="Phopholipid_MeTrfase"/>
</dbReference>
<comment type="subcellular location">
    <subcellularLocation>
        <location evidence="1">Endomembrane system</location>
        <topology evidence="1">Multi-pass membrane protein</topology>
    </subcellularLocation>
</comment>
<dbReference type="Gene3D" id="1.20.120.1630">
    <property type="match status" value="1"/>
</dbReference>
<name>A0A1F5YYE5_9BACT</name>
<evidence type="ECO:0000313" key="6">
    <source>
        <dbReference type="EMBL" id="OGG05113.1"/>
    </source>
</evidence>
<feature type="transmembrane region" description="Helical" evidence="5">
    <location>
        <begin position="62"/>
        <end position="81"/>
    </location>
</feature>
<proteinExistence type="predicted"/>
<evidence type="ECO:0000256" key="2">
    <source>
        <dbReference type="ARBA" id="ARBA00022692"/>
    </source>
</evidence>
<evidence type="ECO:0008006" key="8">
    <source>
        <dbReference type="Google" id="ProtNLM"/>
    </source>
</evidence>
<keyword evidence="2 5" id="KW-0812">Transmembrane</keyword>
<dbReference type="Proteomes" id="UP000179129">
    <property type="component" value="Unassembled WGS sequence"/>
</dbReference>
<dbReference type="Pfam" id="PF04191">
    <property type="entry name" value="PEMT"/>
    <property type="match status" value="1"/>
</dbReference>
<dbReference type="GO" id="GO:0012505">
    <property type="term" value="C:endomembrane system"/>
    <property type="evidence" value="ECO:0007669"/>
    <property type="project" value="UniProtKB-SubCell"/>
</dbReference>
<evidence type="ECO:0000256" key="3">
    <source>
        <dbReference type="ARBA" id="ARBA00022989"/>
    </source>
</evidence>
<accession>A0A1F5YYE5</accession>
<gene>
    <name evidence="6" type="ORF">A3F83_10305</name>
</gene>
<organism evidence="6 7">
    <name type="scientific">Candidatus Glassbacteria bacterium RIFCSPLOWO2_12_FULL_58_11</name>
    <dbReference type="NCBI Taxonomy" id="1817867"/>
    <lineage>
        <taxon>Bacteria</taxon>
        <taxon>Candidatus Glassiibacteriota</taxon>
    </lineage>
</organism>
<dbReference type="STRING" id="1817867.A3F83_10305"/>
<keyword evidence="3 5" id="KW-1133">Transmembrane helix</keyword>
<evidence type="ECO:0000313" key="7">
    <source>
        <dbReference type="Proteomes" id="UP000179129"/>
    </source>
</evidence>
<dbReference type="AlphaFoldDB" id="A0A1F5YYE5"/>
<comment type="caution">
    <text evidence="6">The sequence shown here is derived from an EMBL/GenBank/DDBJ whole genome shotgun (WGS) entry which is preliminary data.</text>
</comment>
<evidence type="ECO:0000256" key="1">
    <source>
        <dbReference type="ARBA" id="ARBA00004127"/>
    </source>
</evidence>
<feature type="transmembrane region" description="Helical" evidence="5">
    <location>
        <begin position="120"/>
        <end position="140"/>
    </location>
</feature>
<dbReference type="EMBL" id="MFIX01000091">
    <property type="protein sequence ID" value="OGG05113.1"/>
    <property type="molecule type" value="Genomic_DNA"/>
</dbReference>
<keyword evidence="4 5" id="KW-0472">Membrane</keyword>
<reference evidence="6 7" key="1">
    <citation type="journal article" date="2016" name="Nat. Commun.">
        <title>Thousands of microbial genomes shed light on interconnected biogeochemical processes in an aquifer system.</title>
        <authorList>
            <person name="Anantharaman K."/>
            <person name="Brown C.T."/>
            <person name="Hug L.A."/>
            <person name="Sharon I."/>
            <person name="Castelle C.J."/>
            <person name="Probst A.J."/>
            <person name="Thomas B.C."/>
            <person name="Singh A."/>
            <person name="Wilkins M.J."/>
            <person name="Karaoz U."/>
            <person name="Brodie E.L."/>
            <person name="Williams K.H."/>
            <person name="Hubbard S.S."/>
            <person name="Banfield J.F."/>
        </authorList>
    </citation>
    <scope>NUCLEOTIDE SEQUENCE [LARGE SCALE GENOMIC DNA]</scope>
</reference>
<protein>
    <recommendedName>
        <fullName evidence="8">Isoprenylcysteine carboxylmethyltransferase family protein</fullName>
    </recommendedName>
</protein>
<feature type="transmembrane region" description="Helical" evidence="5">
    <location>
        <begin position="31"/>
        <end position="50"/>
    </location>
</feature>
<sequence>MRKGYIALMLKLASKERSAAFKTVALLEDGFLYLAVVPGLLIWLTGLVIRKFDFSSPLLLDRCLSAFGLGLGLFFLVWATWAQLKLGRGTPHVAAPPVRLIVRGPYRLCRHPIQLGIMNYYLGLGAAFGDAAVGLIVYALTFIGGSLYHRFVEEEELHRRFGRAYERYRRVTPFLIPRIRRAFRLRKKA</sequence>
<evidence type="ECO:0000256" key="4">
    <source>
        <dbReference type="ARBA" id="ARBA00023136"/>
    </source>
</evidence>